<proteinExistence type="predicted"/>
<name>A0ABW8ALF1_9ACTN</name>
<dbReference type="SUPFAM" id="SSF53756">
    <property type="entry name" value="UDP-Glycosyltransferase/glycogen phosphorylase"/>
    <property type="match status" value="1"/>
</dbReference>
<evidence type="ECO:0000313" key="2">
    <source>
        <dbReference type="Proteomes" id="UP001612915"/>
    </source>
</evidence>
<accession>A0ABW8ALF1</accession>
<dbReference type="CDD" id="cd03801">
    <property type="entry name" value="GT4_PimA-like"/>
    <property type="match status" value="1"/>
</dbReference>
<keyword evidence="2" id="KW-1185">Reference proteome</keyword>
<dbReference type="RefSeq" id="WP_398276142.1">
    <property type="nucleotide sequence ID" value="NZ_JBITLV010000001.1"/>
</dbReference>
<evidence type="ECO:0000313" key="1">
    <source>
        <dbReference type="EMBL" id="MFI7586461.1"/>
    </source>
</evidence>
<dbReference type="Gene3D" id="3.40.50.2000">
    <property type="entry name" value="Glycogen Phosphorylase B"/>
    <property type="match status" value="1"/>
</dbReference>
<dbReference type="Pfam" id="PF13692">
    <property type="entry name" value="Glyco_trans_1_4"/>
    <property type="match status" value="1"/>
</dbReference>
<gene>
    <name evidence="1" type="ORF">ACIB24_05245</name>
</gene>
<organism evidence="1 2">
    <name type="scientific">Spongisporangium articulatum</name>
    <dbReference type="NCBI Taxonomy" id="3362603"/>
    <lineage>
        <taxon>Bacteria</taxon>
        <taxon>Bacillati</taxon>
        <taxon>Actinomycetota</taxon>
        <taxon>Actinomycetes</taxon>
        <taxon>Kineosporiales</taxon>
        <taxon>Kineosporiaceae</taxon>
        <taxon>Spongisporangium</taxon>
    </lineage>
</organism>
<dbReference type="PANTHER" id="PTHR12526:SF600">
    <property type="entry name" value="GLYCOSYL TRANSFERASE GROUP 1"/>
    <property type="match status" value="1"/>
</dbReference>
<reference evidence="1 2" key="1">
    <citation type="submission" date="2024-10" db="EMBL/GenBank/DDBJ databases">
        <title>The Natural Products Discovery Center: Release of the First 8490 Sequenced Strains for Exploring Actinobacteria Biosynthetic Diversity.</title>
        <authorList>
            <person name="Kalkreuter E."/>
            <person name="Kautsar S.A."/>
            <person name="Yang D."/>
            <person name="Bader C.D."/>
            <person name="Teijaro C.N."/>
            <person name="Fluegel L."/>
            <person name="Davis C.M."/>
            <person name="Simpson J.R."/>
            <person name="Lauterbach L."/>
            <person name="Steele A.D."/>
            <person name="Gui C."/>
            <person name="Meng S."/>
            <person name="Li G."/>
            <person name="Viehrig K."/>
            <person name="Ye F."/>
            <person name="Su P."/>
            <person name="Kiefer A.F."/>
            <person name="Nichols A."/>
            <person name="Cepeda A.J."/>
            <person name="Yan W."/>
            <person name="Fan B."/>
            <person name="Jiang Y."/>
            <person name="Adhikari A."/>
            <person name="Zheng C.-J."/>
            <person name="Schuster L."/>
            <person name="Cowan T.M."/>
            <person name="Smanski M.J."/>
            <person name="Chevrette M.G."/>
            <person name="De Carvalho L.P.S."/>
            <person name="Shen B."/>
        </authorList>
    </citation>
    <scope>NUCLEOTIDE SEQUENCE [LARGE SCALE GENOMIC DNA]</scope>
    <source>
        <strain evidence="1 2">NPDC049639</strain>
    </source>
</reference>
<comment type="caution">
    <text evidence="1">The sequence shown here is derived from an EMBL/GenBank/DDBJ whole genome shotgun (WGS) entry which is preliminary data.</text>
</comment>
<dbReference type="PANTHER" id="PTHR12526">
    <property type="entry name" value="GLYCOSYLTRANSFERASE"/>
    <property type="match status" value="1"/>
</dbReference>
<dbReference type="EMBL" id="JBITLV010000001">
    <property type="protein sequence ID" value="MFI7586461.1"/>
    <property type="molecule type" value="Genomic_DNA"/>
</dbReference>
<protein>
    <submittedName>
        <fullName evidence="1">Glycosyltransferase family 4 protein</fullName>
    </submittedName>
</protein>
<dbReference type="Proteomes" id="UP001612915">
    <property type="component" value="Unassembled WGS sequence"/>
</dbReference>
<sequence length="434" mass="46722">MGGHQVRRAVLITATEPEPRRYGKQVVLGGILDHLVSRLGPENVHLVLLGDPALDRPAVPYRQHVVGKPGTVGQALSVLKGVVLPPRGAGYRRPLQEAALNSAAVGEAVRGALRSIDADLEIWDTVRTGQYAPSTPRRTSPPVRRLLYADDLFSERYAAMLADTDSGNPGGEFQKLLPGPARKVLADPRVYRPLLRLERDLVAASEERQPAWFDATYLISDEETGRLRRRVQNQHPRPVVDTLPPMLKDRGRLRRAPQFDPPEFSFIGGFDYAPNLDGLDWFLTHARAAVDAAVPGAVINVIGAGTDAGLPSGAAWGGRVRFLGWVDDLDAVLGRSAGLLSPLRSGSGVKIKVLEALARGLPVVATPSGVQGIAASEETGCLLGTTPAELAAGMARLADPATNDQLSKAARQAWDERYAPPVVQRRYDEIFGTS</sequence>